<dbReference type="HOGENOM" id="CLU_2999157_0_0_1"/>
<dbReference type="AlphaFoldDB" id="D7KFV2"/>
<name>D7KFV2_ARALL</name>
<evidence type="ECO:0000313" key="2">
    <source>
        <dbReference type="Proteomes" id="UP000008694"/>
    </source>
</evidence>
<dbReference type="Gramene" id="Al_scaffold_0001_4369">
    <property type="protein sequence ID" value="Al_scaffold_0001_4369"/>
    <property type="gene ID" value="Al_scaffold_0001_4369"/>
</dbReference>
<sequence>MRLKSYDGGPGVSLLLFSFSGGEDYPHRCGRGSSLVEYELCSGGFRVEDAMGCFKAP</sequence>
<dbReference type="EMBL" id="GL348713">
    <property type="protein sequence ID" value="EFH70488.1"/>
    <property type="molecule type" value="Genomic_DNA"/>
</dbReference>
<proteinExistence type="predicted"/>
<gene>
    <name evidence="1" type="ORF">ARALYDRAFT_682046</name>
</gene>
<organism evidence="2">
    <name type="scientific">Arabidopsis lyrata subsp. lyrata</name>
    <name type="common">Lyre-leaved rock-cress</name>
    <dbReference type="NCBI Taxonomy" id="81972"/>
    <lineage>
        <taxon>Eukaryota</taxon>
        <taxon>Viridiplantae</taxon>
        <taxon>Streptophyta</taxon>
        <taxon>Embryophyta</taxon>
        <taxon>Tracheophyta</taxon>
        <taxon>Spermatophyta</taxon>
        <taxon>Magnoliopsida</taxon>
        <taxon>eudicotyledons</taxon>
        <taxon>Gunneridae</taxon>
        <taxon>Pentapetalae</taxon>
        <taxon>rosids</taxon>
        <taxon>malvids</taxon>
        <taxon>Brassicales</taxon>
        <taxon>Brassicaceae</taxon>
        <taxon>Camelineae</taxon>
        <taxon>Arabidopsis</taxon>
    </lineage>
</organism>
<accession>D7KFV2</accession>
<dbReference type="Proteomes" id="UP000008694">
    <property type="component" value="Unassembled WGS sequence"/>
</dbReference>
<keyword evidence="2" id="KW-1185">Reference proteome</keyword>
<reference evidence="2" key="1">
    <citation type="journal article" date="2011" name="Nat. Genet.">
        <title>The Arabidopsis lyrata genome sequence and the basis of rapid genome size change.</title>
        <authorList>
            <person name="Hu T.T."/>
            <person name="Pattyn P."/>
            <person name="Bakker E.G."/>
            <person name="Cao J."/>
            <person name="Cheng J.-F."/>
            <person name="Clark R.M."/>
            <person name="Fahlgren N."/>
            <person name="Fawcett J.A."/>
            <person name="Grimwood J."/>
            <person name="Gundlach H."/>
            <person name="Haberer G."/>
            <person name="Hollister J.D."/>
            <person name="Ossowski S."/>
            <person name="Ottilar R.P."/>
            <person name="Salamov A.A."/>
            <person name="Schneeberger K."/>
            <person name="Spannagl M."/>
            <person name="Wang X."/>
            <person name="Yang L."/>
            <person name="Nasrallah M.E."/>
            <person name="Bergelson J."/>
            <person name="Carrington J.C."/>
            <person name="Gaut B.S."/>
            <person name="Schmutz J."/>
            <person name="Mayer K.F.X."/>
            <person name="Van de Peer Y."/>
            <person name="Grigoriev I.V."/>
            <person name="Nordborg M."/>
            <person name="Weigel D."/>
            <person name="Guo Y.-L."/>
        </authorList>
    </citation>
    <scope>NUCLEOTIDE SEQUENCE [LARGE SCALE GENOMIC DNA]</scope>
    <source>
        <strain evidence="2">cv. MN47</strain>
    </source>
</reference>
<evidence type="ECO:0000313" key="1">
    <source>
        <dbReference type="EMBL" id="EFH70488.1"/>
    </source>
</evidence>
<protein>
    <submittedName>
        <fullName evidence="1">Predicted protein</fullName>
    </submittedName>
</protein>